<evidence type="ECO:0000256" key="6">
    <source>
        <dbReference type="ARBA" id="ARBA00022833"/>
    </source>
</evidence>
<dbReference type="EMBL" id="LGTL01000002">
    <property type="protein sequence ID" value="KPA84705.1"/>
    <property type="molecule type" value="Genomic_DNA"/>
</dbReference>
<dbReference type="Gene3D" id="2.60.120.10">
    <property type="entry name" value="Jelly Rolls"/>
    <property type="match status" value="2"/>
</dbReference>
<sequence length="425" mass="47074">MSELIKIDAGFQNYAWGKDAKSSFVAKMKGLSKDTSGKFYAELWVGTHPSCPSKVAGANGELLDDFLKKPENQKKYFSPAHQGSDFRNTLPYLLKILSIRTALSIQAHPCKKLAEELHAKLPDKYKDPNHKPELICALTPFEALCCFRPLKAIIAFLKKVPELAKLVEAEEVLGKYWTASANELPAADSGEEKHALKAMMEKLYAVPADVCTTALRAHLKRVKDEGEKCPEDEVFARTYSQYPDDVGCWMVYFLNYVQLVPGQGLFLSDSEPHAYISGEGVEIMACSDNVVRAGLTPKWKDVHTLINMLKYDTTGLDSARHEKSTKEDEAKWQVQLYQPPKQFPDFSLYRLQYNHGSGHGTTTVTLPTIGLGFCVEGTAKVNGVEVKAGDCFAVPYGKMTCQAEGKNSLVFVASTNDLSHCKSAL</sequence>
<dbReference type="NCBIfam" id="TIGR00218">
    <property type="entry name" value="manA"/>
    <property type="match status" value="1"/>
</dbReference>
<evidence type="ECO:0000256" key="9">
    <source>
        <dbReference type="PIRSR" id="PIRSR001480-2"/>
    </source>
</evidence>
<dbReference type="InterPro" id="IPR014710">
    <property type="entry name" value="RmlC-like_jellyroll"/>
</dbReference>
<dbReference type="SUPFAM" id="SSF51182">
    <property type="entry name" value="RmlC-like cupins"/>
    <property type="match status" value="1"/>
</dbReference>
<feature type="binding site" evidence="9">
    <location>
        <position position="133"/>
    </location>
    <ligand>
        <name>Zn(2+)</name>
        <dbReference type="ChEBI" id="CHEBI:29105"/>
    </ligand>
</feature>
<dbReference type="InterPro" id="IPR018050">
    <property type="entry name" value="Pmannose_isomerase-type1_CS"/>
</dbReference>
<dbReference type="Pfam" id="PF20512">
    <property type="entry name" value="PMI_typeI_hel"/>
    <property type="match status" value="1"/>
</dbReference>
<evidence type="ECO:0000256" key="1">
    <source>
        <dbReference type="ARBA" id="ARBA00000757"/>
    </source>
</evidence>
<dbReference type="GO" id="GO:0005829">
    <property type="term" value="C:cytosol"/>
    <property type="evidence" value="ECO:0007669"/>
    <property type="project" value="TreeGrafter"/>
</dbReference>
<comment type="catalytic activity">
    <reaction evidence="1">
        <text>D-mannose 6-phosphate = D-fructose 6-phosphate</text>
        <dbReference type="Rhea" id="RHEA:12356"/>
        <dbReference type="ChEBI" id="CHEBI:58735"/>
        <dbReference type="ChEBI" id="CHEBI:61527"/>
        <dbReference type="EC" id="5.3.1.8"/>
    </reaction>
</comment>
<evidence type="ECO:0000313" key="13">
    <source>
        <dbReference type="Proteomes" id="UP000037923"/>
    </source>
</evidence>
<accession>A0A0N0DYY9</accession>
<dbReference type="VEuPathDB" id="TriTrypDB:LpyrH10_02_1830"/>
<comment type="caution">
    <text evidence="12">The sequence shown here is derived from an EMBL/GenBank/DDBJ whole genome shotgun (WGS) entry which is preliminary data.</text>
</comment>
<keyword evidence="5 9" id="KW-0479">Metal-binding</keyword>
<evidence type="ECO:0000256" key="5">
    <source>
        <dbReference type="ARBA" id="ARBA00022723"/>
    </source>
</evidence>
<dbReference type="EC" id="5.3.1.8" evidence="4"/>
<dbReference type="Pfam" id="PF20511">
    <property type="entry name" value="PMI_typeI_cat"/>
    <property type="match status" value="1"/>
</dbReference>
<dbReference type="PRINTS" id="PR00714">
    <property type="entry name" value="MAN6PISMRASE"/>
</dbReference>
<evidence type="ECO:0000256" key="8">
    <source>
        <dbReference type="PIRSR" id="PIRSR001480-1"/>
    </source>
</evidence>
<protein>
    <recommendedName>
        <fullName evidence="4">mannose-6-phosphate isomerase</fullName>
        <ecNumber evidence="4">5.3.1.8</ecNumber>
    </recommendedName>
</protein>
<dbReference type="AlphaFoldDB" id="A0A0N0DYY9"/>
<dbReference type="GeneID" id="26901504"/>
<dbReference type="InterPro" id="IPR046458">
    <property type="entry name" value="PMI_typeI_hel"/>
</dbReference>
<evidence type="ECO:0000259" key="11">
    <source>
        <dbReference type="Pfam" id="PF20512"/>
    </source>
</evidence>
<dbReference type="PANTHER" id="PTHR10309">
    <property type="entry name" value="MANNOSE-6-PHOSPHATE ISOMERASE"/>
    <property type="match status" value="1"/>
</dbReference>
<evidence type="ECO:0000256" key="3">
    <source>
        <dbReference type="ARBA" id="ARBA00010772"/>
    </source>
</evidence>
<feature type="domain" description="Phosphomannose isomerase type I helical insertion" evidence="11">
    <location>
        <begin position="190"/>
        <end position="254"/>
    </location>
</feature>
<dbReference type="UniPathway" id="UPA00126">
    <property type="reaction ID" value="UER00423"/>
</dbReference>
<dbReference type="PIRSF" id="PIRSF001480">
    <property type="entry name" value="Mannose-6-phosphate_isomerase"/>
    <property type="match status" value="1"/>
</dbReference>
<dbReference type="CDD" id="cd07011">
    <property type="entry name" value="cupin_PMI_type_I_N"/>
    <property type="match status" value="1"/>
</dbReference>
<dbReference type="InterPro" id="IPR011051">
    <property type="entry name" value="RmlC_Cupin_sf"/>
</dbReference>
<comment type="similarity">
    <text evidence="3">Belongs to the mannose-6-phosphate isomerase type 1 family.</text>
</comment>
<comment type="cofactor">
    <cofactor evidence="9">
        <name>Zn(2+)</name>
        <dbReference type="ChEBI" id="CHEBI:29105"/>
    </cofactor>
    <text evidence="9">Binds 1 zinc ion per subunit.</text>
</comment>
<dbReference type="Proteomes" id="UP000037923">
    <property type="component" value="Unassembled WGS sequence"/>
</dbReference>
<feature type="binding site" evidence="9">
    <location>
        <position position="273"/>
    </location>
    <ligand>
        <name>Zn(2+)</name>
        <dbReference type="ChEBI" id="CHEBI:29105"/>
    </ligand>
</feature>
<dbReference type="OrthoDB" id="6605218at2759"/>
<dbReference type="RefSeq" id="XP_015663144.1">
    <property type="nucleotide sequence ID" value="XM_015797624.1"/>
</dbReference>
<dbReference type="PROSITE" id="PS00966">
    <property type="entry name" value="PMI_I_2"/>
    <property type="match status" value="1"/>
</dbReference>
<evidence type="ECO:0000256" key="2">
    <source>
        <dbReference type="ARBA" id="ARBA00004666"/>
    </source>
</evidence>
<reference evidence="12 13" key="1">
    <citation type="submission" date="2015-07" db="EMBL/GenBank/DDBJ databases">
        <title>High-quality genome of monoxenous trypanosomatid Leptomonas pyrrhocoris.</title>
        <authorList>
            <person name="Flegontov P."/>
            <person name="Butenko A."/>
            <person name="Firsov S."/>
            <person name="Vlcek C."/>
            <person name="Logacheva M.D."/>
            <person name="Field M."/>
            <person name="Filatov D."/>
            <person name="Flegontova O."/>
            <person name="Gerasimov E."/>
            <person name="Jackson A.P."/>
            <person name="Kelly S."/>
            <person name="Opperdoes F."/>
            <person name="O'Reilly A."/>
            <person name="Votypka J."/>
            <person name="Yurchenko V."/>
            <person name="Lukes J."/>
        </authorList>
    </citation>
    <scope>NUCLEOTIDE SEQUENCE [LARGE SCALE GENOMIC DNA]</scope>
    <source>
        <strain evidence="12">H10</strain>
    </source>
</reference>
<comment type="pathway">
    <text evidence="2">Nucleotide-sugar biosynthesis; GDP-alpha-D-mannose biosynthesis; alpha-D-mannose 1-phosphate from D-fructose 6-phosphate: step 1/2.</text>
</comment>
<organism evidence="12 13">
    <name type="scientific">Leptomonas pyrrhocoris</name>
    <name type="common">Firebug parasite</name>
    <dbReference type="NCBI Taxonomy" id="157538"/>
    <lineage>
        <taxon>Eukaryota</taxon>
        <taxon>Discoba</taxon>
        <taxon>Euglenozoa</taxon>
        <taxon>Kinetoplastea</taxon>
        <taxon>Metakinetoplastina</taxon>
        <taxon>Trypanosomatida</taxon>
        <taxon>Trypanosomatidae</taxon>
        <taxon>Leishmaniinae</taxon>
        <taxon>Leptomonas</taxon>
    </lineage>
</organism>
<dbReference type="InterPro" id="IPR016305">
    <property type="entry name" value="Mannose-6-P_Isomerase"/>
</dbReference>
<keyword evidence="7 12" id="KW-0413">Isomerase</keyword>
<dbReference type="GO" id="GO:0004476">
    <property type="term" value="F:mannose-6-phosphate isomerase activity"/>
    <property type="evidence" value="ECO:0007669"/>
    <property type="project" value="UniProtKB-EC"/>
</dbReference>
<feature type="domain" description="Phosphomannose isomerase type I catalytic" evidence="10">
    <location>
        <begin position="4"/>
        <end position="150"/>
    </location>
</feature>
<dbReference type="InterPro" id="IPR046457">
    <property type="entry name" value="PMI_typeI_cat"/>
</dbReference>
<dbReference type="GO" id="GO:0005975">
    <property type="term" value="P:carbohydrate metabolic process"/>
    <property type="evidence" value="ECO:0007669"/>
    <property type="project" value="InterPro"/>
</dbReference>
<feature type="active site" evidence="8">
    <location>
        <position position="292"/>
    </location>
</feature>
<evidence type="ECO:0000259" key="10">
    <source>
        <dbReference type="Pfam" id="PF20511"/>
    </source>
</evidence>
<evidence type="ECO:0000313" key="12">
    <source>
        <dbReference type="EMBL" id="KPA84705.1"/>
    </source>
</evidence>
<proteinExistence type="inferred from homology"/>
<name>A0A0N0DYY9_LEPPY</name>
<evidence type="ECO:0000256" key="7">
    <source>
        <dbReference type="ARBA" id="ARBA00023235"/>
    </source>
</evidence>
<dbReference type="OMA" id="DIGLFCG"/>
<feature type="binding site" evidence="9">
    <location>
        <position position="106"/>
    </location>
    <ligand>
        <name>Zn(2+)</name>
        <dbReference type="ChEBI" id="CHEBI:29105"/>
    </ligand>
</feature>
<dbReference type="Gene3D" id="1.10.441.10">
    <property type="entry name" value="Phosphomannose Isomerase, domain 2"/>
    <property type="match status" value="1"/>
</dbReference>
<dbReference type="GO" id="GO:0008270">
    <property type="term" value="F:zinc ion binding"/>
    <property type="evidence" value="ECO:0007669"/>
    <property type="project" value="InterPro"/>
</dbReference>
<gene>
    <name evidence="12" type="ORF">ABB37_01209</name>
</gene>
<keyword evidence="13" id="KW-1185">Reference proteome</keyword>
<evidence type="ECO:0000256" key="4">
    <source>
        <dbReference type="ARBA" id="ARBA00011956"/>
    </source>
</evidence>
<keyword evidence="6 9" id="KW-0862">Zinc</keyword>
<dbReference type="GO" id="GO:0009298">
    <property type="term" value="P:GDP-mannose biosynthetic process"/>
    <property type="evidence" value="ECO:0007669"/>
    <property type="project" value="UniProtKB-UniPathway"/>
</dbReference>
<dbReference type="PROSITE" id="PS00965">
    <property type="entry name" value="PMI_I_1"/>
    <property type="match status" value="1"/>
</dbReference>
<dbReference type="InterPro" id="IPR001250">
    <property type="entry name" value="Man6P_Isoase-1"/>
</dbReference>
<dbReference type="PANTHER" id="PTHR10309:SF0">
    <property type="entry name" value="MANNOSE-6-PHOSPHATE ISOMERASE"/>
    <property type="match status" value="1"/>
</dbReference>
<feature type="binding site" evidence="9">
    <location>
        <position position="108"/>
    </location>
    <ligand>
        <name>Zn(2+)</name>
        <dbReference type="ChEBI" id="CHEBI:29105"/>
    </ligand>
</feature>